<evidence type="ECO:0000256" key="2">
    <source>
        <dbReference type="ARBA" id="ARBA00022642"/>
    </source>
</evidence>
<evidence type="ECO:0000256" key="1">
    <source>
        <dbReference type="ARBA" id="ARBA00006336"/>
    </source>
</evidence>
<name>A0A9E6ZMY7_9FLAO</name>
<dbReference type="InterPro" id="IPR036380">
    <property type="entry name" value="Isochorismatase-like_sf"/>
</dbReference>
<organism evidence="9 10">
    <name type="scientific">Abyssalbus ytuae</name>
    <dbReference type="NCBI Taxonomy" id="2926907"/>
    <lineage>
        <taxon>Bacteria</taxon>
        <taxon>Pseudomonadati</taxon>
        <taxon>Bacteroidota</taxon>
        <taxon>Flavobacteriia</taxon>
        <taxon>Flavobacteriales</taxon>
        <taxon>Flavobacteriaceae</taxon>
        <taxon>Abyssalbus</taxon>
    </lineage>
</organism>
<dbReference type="GO" id="GO:0019363">
    <property type="term" value="P:pyridine nucleotide biosynthetic process"/>
    <property type="evidence" value="ECO:0007669"/>
    <property type="project" value="UniProtKB-KW"/>
</dbReference>
<evidence type="ECO:0000259" key="8">
    <source>
        <dbReference type="Pfam" id="PF00857"/>
    </source>
</evidence>
<comment type="pathway">
    <text evidence="5">Cofactor biosynthesis; nicotinate biosynthesis; nicotinate from nicotinamide: step 1/1.</text>
</comment>
<evidence type="ECO:0000256" key="6">
    <source>
        <dbReference type="ARBA" id="ARBA00039017"/>
    </source>
</evidence>
<dbReference type="AlphaFoldDB" id="A0A9E6ZMY7"/>
<dbReference type="KEGG" id="fbm:MQE35_05910"/>
<evidence type="ECO:0000313" key="10">
    <source>
        <dbReference type="Proteomes" id="UP000831290"/>
    </source>
</evidence>
<keyword evidence="10" id="KW-1185">Reference proteome</keyword>
<comment type="similarity">
    <text evidence="1">Belongs to the isochorismatase family.</text>
</comment>
<dbReference type="Proteomes" id="UP000831290">
    <property type="component" value="Chromosome"/>
</dbReference>
<evidence type="ECO:0000256" key="5">
    <source>
        <dbReference type="ARBA" id="ARBA00037900"/>
    </source>
</evidence>
<dbReference type="Pfam" id="PF00857">
    <property type="entry name" value="Isochorismatase"/>
    <property type="match status" value="1"/>
</dbReference>
<dbReference type="GO" id="GO:0008936">
    <property type="term" value="F:nicotinamidase activity"/>
    <property type="evidence" value="ECO:0007669"/>
    <property type="project" value="UniProtKB-EC"/>
</dbReference>
<dbReference type="Gene3D" id="3.40.50.850">
    <property type="entry name" value="Isochorismatase-like"/>
    <property type="match status" value="1"/>
</dbReference>
<dbReference type="EC" id="3.5.1.19" evidence="6"/>
<sequence length="179" mass="19819">MKTLLIVDLQNDFLPGGALPAPDGNQIIPVVNNIMDKFDLITASKDWHPEDTVHFEKWPVHCVQNTPGSDFPNELETGKIDTFLHKGTKNTDDGYSAFEATNINLDNFLKEKGVTELYVCGLTTEYCVKNSVLDALSHHYKTYVIKDAVAGVKAHPGDEDKAWQEMKVAGATIITSENI</sequence>
<evidence type="ECO:0000256" key="7">
    <source>
        <dbReference type="ARBA" id="ARBA00043224"/>
    </source>
</evidence>
<dbReference type="InterPro" id="IPR000868">
    <property type="entry name" value="Isochorismatase-like_dom"/>
</dbReference>
<keyword evidence="4" id="KW-0378">Hydrolase</keyword>
<protein>
    <recommendedName>
        <fullName evidence="6">nicotinamidase</fullName>
        <ecNumber evidence="6">3.5.1.19</ecNumber>
    </recommendedName>
    <alternativeName>
        <fullName evidence="7">Nicotinamide deamidase</fullName>
    </alternativeName>
</protein>
<evidence type="ECO:0000313" key="9">
    <source>
        <dbReference type="EMBL" id="UOB18827.1"/>
    </source>
</evidence>
<dbReference type="EMBL" id="CP094358">
    <property type="protein sequence ID" value="UOB18827.1"/>
    <property type="molecule type" value="Genomic_DNA"/>
</dbReference>
<keyword evidence="2" id="KW-0662">Pyridine nucleotide biosynthesis</keyword>
<dbReference type="PANTHER" id="PTHR11080:SF2">
    <property type="entry name" value="LD05707P"/>
    <property type="match status" value="1"/>
</dbReference>
<dbReference type="PANTHER" id="PTHR11080">
    <property type="entry name" value="PYRAZINAMIDASE/NICOTINAMIDASE"/>
    <property type="match status" value="1"/>
</dbReference>
<proteinExistence type="inferred from homology"/>
<feature type="domain" description="Isochorismatase-like" evidence="8">
    <location>
        <begin position="3"/>
        <end position="177"/>
    </location>
</feature>
<dbReference type="SUPFAM" id="SSF52499">
    <property type="entry name" value="Isochorismatase-like hydrolases"/>
    <property type="match status" value="1"/>
</dbReference>
<accession>A0A9E6ZMY7</accession>
<evidence type="ECO:0000256" key="3">
    <source>
        <dbReference type="ARBA" id="ARBA00022723"/>
    </source>
</evidence>
<dbReference type="GO" id="GO:0046872">
    <property type="term" value="F:metal ion binding"/>
    <property type="evidence" value="ECO:0007669"/>
    <property type="project" value="UniProtKB-KW"/>
</dbReference>
<keyword evidence="3" id="KW-0479">Metal-binding</keyword>
<gene>
    <name evidence="9" type="ORF">MQE35_05910</name>
</gene>
<evidence type="ECO:0000256" key="4">
    <source>
        <dbReference type="ARBA" id="ARBA00022801"/>
    </source>
</evidence>
<dbReference type="RefSeq" id="WP_255845444.1">
    <property type="nucleotide sequence ID" value="NZ_CP094358.1"/>
</dbReference>
<dbReference type="InterPro" id="IPR052347">
    <property type="entry name" value="Isochorismatase_Nicotinamidase"/>
</dbReference>
<reference evidence="9" key="1">
    <citation type="submission" date="2022-03" db="EMBL/GenBank/DDBJ databases">
        <title>Description of Abyssus ytuae gen. nov., sp. nov., a novel member of the family Flavobacteriaceae isolated from the sediment of Mariana Trench.</title>
        <authorList>
            <person name="Zhang J."/>
            <person name="Xu X."/>
        </authorList>
    </citation>
    <scope>NUCLEOTIDE SEQUENCE</scope>
    <source>
        <strain evidence="9">MT3330</strain>
    </source>
</reference>